<sequence length="1936" mass="206974">MTGAPRLPDAIEAALPLTPLQEGLLLHAVQDQDDGAGQGGIDVYTTQLRLDLAGELDAARLRSAADQLIARHGALRAAFHHRGLKRPVQLIHREVPAAWSEHDLTGAPPAAREDEATRIADAERAAGFAPHRPPLLRFTLLRLAPGRHRLVLTVHHLIWDGWSVPLALGELFTSYVAGPSGALPPAPQFRDFLAWLRAQPTAPAEKAWTATLAGLEAPTLYAPHAASLPAVRQREVRVVLPAELADRLADQGRRHGYTLGTVVQFGWGVLLSRLLNTDDVIFGTTVSGRPPVLAGADRIIGLLLNTVPVRLRLHGDETAVACLVRLQAEQADLIEHHHTPLAAVQRAAGHPALFDTTTVFQNFPLDHQAVTGPLVAAGVRITGVRIEDSTHYPLRLAVTAGDGLELRLGHRPDVIPEREAASLLDRLGRVLAGVASDPDVAVNDLDLLGADERADVLHRWNDTAGEVPDGTLISMFEAQVDRTPDAPALRFEGAGLTYRELDGRANRLARRLLAEGAGPGRLVGVALPRSFDLVIALYAVLKTGAAYLPVDPEYPATRIAQLIEDADPVCVLTEGADLPGPALRLDLLDLSEVPAHRLTTAERRPATTDDTAYVIFTSGSTGRPKGVAIPHRGIVNRLRWMQDRYGLRPGERVAQKTPAGFDVSVWEFFWPCLVGATLVIARPDGHREPAYLAALIREEQITTIHFVPSMLGEFLREPAVATCTGLRRVVCSGEALPVDLERRFFELLPDVELHNLYGPTEASVDVTAWECRNEPGAVTVPIGAPIANIRVYALDRRLRPVPPGVVGELYLAGVGLAHGYVGRAGLTAERFVACPYGAPGERMYRTGDLVRWRSDGVLEYLGRSDHQVKLHGQRIEPGEIEAAFAACLGVSQSLVLVREDRPGVQRLVAYVIPDPGSTLVPADLLAAVAAALPEHMVPSAVVLLDAFPVTPNGKVDRAALPAPELPRPGRGKGDAPTSAAEAAFVDAFATALGQDRAGAGDSFFDLGGDSILAMRVVSLARRAGWMVTAKDVFRLRTAAALAAIARPVDGAVAETVADAIGRAPLPPIGSALLARGGEIRGFHQAVVVEMPPGIDDLVLAAALRDVVNHHHVLRARLLAGDGGFEIPPSGDADILLPTPEDRSAYAAAESARRRLDPARGINFLAVRAVDDRLVLCAHHLVVDAVSWRVLLPDLAAAVAARSRGSVPTLEPVPVSYRTWALRQARGAAAGKWRDELSYWRSVLAGGEPVAAHGVAGDARHGEITVPADVVERLERVAGKFHARLDDLLITALSRVLTEDTALIDVEGHGRHADVDLSRTVGWLTSVHPVRVRGAGTDLRAAVLRVKEQLREAPRDGASYGALRPQLAALGTPPVLFNYLGDVGGSVAGAWPVVTTEALPPGTDPGMPLGYRAEVHVQARPTERGTILHALWITAGGGAAPAGRWRDELVGLAGLAGPDVVGGRTPSDLPLAALSQAEVERLESLVPDLADVMTMTPLQEGFLFHAAEARDGGTSDVYTTQVRLDLSGNVDPASIRAAGQRLVERHSALRTGFHQLDRGVAVQIVRSGGVPRWREADLSALPGDERAAAADRLVAAERGAFDLDRPPLLRLALLRLGPDAWRLAITGHHIAFDGWSLPILVRELRELWADPGVYAGAAAPSHRAHVEWLAARDTDVAERAWADNLRGLPGPLLIAPEKPGAAGTAQRQLGRDLTGDVVRRLLDALRPLGVTLNTAVEFAWAMVLARASGRDDVVFGTTVSGRPADLPGADRMVGLFVNTVPVRVRLDLGQSLGQALAWLQAEQTELFDHQHLGLGRIHRLTGCTQLFDTTTMLVNYPFDLESLSVPDGAGIRVTGLGLDDATHYPLRLVAVPGADDGLTVRLGYRPDLVTIAEAEAHLDRMVLALASLSAGPDLAVGEIDLLTAAERESVVTRWGGY</sequence>
<proteinExistence type="predicted"/>
<dbReference type="Gene3D" id="3.30.300.30">
    <property type="match status" value="1"/>
</dbReference>
<dbReference type="GeneID" id="300293677"/>
<dbReference type="PANTHER" id="PTHR45527:SF1">
    <property type="entry name" value="FATTY ACID SYNTHASE"/>
    <property type="match status" value="1"/>
</dbReference>
<dbReference type="PROSITE" id="PS50075">
    <property type="entry name" value="CARRIER"/>
    <property type="match status" value="1"/>
</dbReference>
<dbReference type="Gene3D" id="2.30.38.10">
    <property type="entry name" value="Luciferase, Domain 3"/>
    <property type="match status" value="1"/>
</dbReference>
<keyword evidence="6" id="KW-1185">Reference proteome</keyword>
<evidence type="ECO:0000313" key="6">
    <source>
        <dbReference type="Proteomes" id="UP000618986"/>
    </source>
</evidence>
<dbReference type="Proteomes" id="UP000618986">
    <property type="component" value="Unassembled WGS sequence"/>
</dbReference>
<dbReference type="InterPro" id="IPR000873">
    <property type="entry name" value="AMP-dep_synth/lig_dom"/>
</dbReference>
<dbReference type="Gene3D" id="1.10.1200.10">
    <property type="entry name" value="ACP-like"/>
    <property type="match status" value="1"/>
</dbReference>
<dbReference type="PANTHER" id="PTHR45527">
    <property type="entry name" value="NONRIBOSOMAL PEPTIDE SYNTHETASE"/>
    <property type="match status" value="1"/>
</dbReference>
<evidence type="ECO:0000256" key="2">
    <source>
        <dbReference type="ARBA" id="ARBA00022450"/>
    </source>
</evidence>
<dbReference type="EMBL" id="JACHJC010000001">
    <property type="protein sequence ID" value="MBB5113270.1"/>
    <property type="molecule type" value="Genomic_DNA"/>
</dbReference>
<comment type="cofactor">
    <cofactor evidence="1">
        <name>pantetheine 4'-phosphate</name>
        <dbReference type="ChEBI" id="CHEBI:47942"/>
    </cofactor>
</comment>
<dbReference type="CDD" id="cd19543">
    <property type="entry name" value="DCL_NRPS"/>
    <property type="match status" value="1"/>
</dbReference>
<gene>
    <name evidence="5" type="ORF">FHU28_003109</name>
</gene>
<dbReference type="Gene3D" id="3.30.559.30">
    <property type="entry name" value="Nonribosomal peptide synthetase, condensation domain"/>
    <property type="match status" value="3"/>
</dbReference>
<dbReference type="Gene3D" id="3.30.559.10">
    <property type="entry name" value="Chloramphenicol acetyltransferase-like domain"/>
    <property type="match status" value="3"/>
</dbReference>
<dbReference type="InterPro" id="IPR010071">
    <property type="entry name" value="AA_adenyl_dom"/>
</dbReference>
<protein>
    <submittedName>
        <fullName evidence="5">Amino acid adenylation domain-containing protein/non-ribosomal peptide synthase protein (TIGR01720 family)</fullName>
    </submittedName>
</protein>
<name>A0ABR6MF52_MICEC</name>
<dbReference type="InterPro" id="IPR009081">
    <property type="entry name" value="PP-bd_ACP"/>
</dbReference>
<dbReference type="InterPro" id="IPR036736">
    <property type="entry name" value="ACP-like_sf"/>
</dbReference>
<keyword evidence="2" id="KW-0596">Phosphopantetheine</keyword>
<dbReference type="SUPFAM" id="SSF47336">
    <property type="entry name" value="ACP-like"/>
    <property type="match status" value="1"/>
</dbReference>
<dbReference type="InterPro" id="IPR045851">
    <property type="entry name" value="AMP-bd_C_sf"/>
</dbReference>
<comment type="caution">
    <text evidence="5">The sequence shown here is derived from an EMBL/GenBank/DDBJ whole genome shotgun (WGS) entry which is preliminary data.</text>
</comment>
<evidence type="ECO:0000256" key="3">
    <source>
        <dbReference type="ARBA" id="ARBA00022553"/>
    </source>
</evidence>
<dbReference type="Pfam" id="PF00550">
    <property type="entry name" value="PP-binding"/>
    <property type="match status" value="1"/>
</dbReference>
<keyword evidence="3" id="KW-0597">Phosphoprotein</keyword>
<dbReference type="RefSeq" id="WP_184684871.1">
    <property type="nucleotide sequence ID" value="NZ_JACHJC010000001.1"/>
</dbReference>
<dbReference type="InterPro" id="IPR025110">
    <property type="entry name" value="AMP-bd_C"/>
</dbReference>
<dbReference type="SUPFAM" id="SSF52777">
    <property type="entry name" value="CoA-dependent acyltransferases"/>
    <property type="match status" value="6"/>
</dbReference>
<evidence type="ECO:0000259" key="4">
    <source>
        <dbReference type="PROSITE" id="PS50075"/>
    </source>
</evidence>
<dbReference type="SUPFAM" id="SSF56801">
    <property type="entry name" value="Acetyl-CoA synthetase-like"/>
    <property type="match status" value="1"/>
</dbReference>
<dbReference type="Pfam" id="PF13193">
    <property type="entry name" value="AMP-binding_C"/>
    <property type="match status" value="1"/>
</dbReference>
<dbReference type="Gene3D" id="3.40.50.980">
    <property type="match status" value="2"/>
</dbReference>
<dbReference type="InterPro" id="IPR020845">
    <property type="entry name" value="AMP-binding_CS"/>
</dbReference>
<organism evidence="5 6">
    <name type="scientific">Micromonospora echinospora</name>
    <name type="common">Micromonospora purpurea</name>
    <dbReference type="NCBI Taxonomy" id="1877"/>
    <lineage>
        <taxon>Bacteria</taxon>
        <taxon>Bacillati</taxon>
        <taxon>Actinomycetota</taxon>
        <taxon>Actinomycetes</taxon>
        <taxon>Micromonosporales</taxon>
        <taxon>Micromonosporaceae</taxon>
        <taxon>Micromonospora</taxon>
    </lineage>
</organism>
<dbReference type="PROSITE" id="PS00012">
    <property type="entry name" value="PHOSPHOPANTETHEINE"/>
    <property type="match status" value="1"/>
</dbReference>
<dbReference type="Pfam" id="PF00501">
    <property type="entry name" value="AMP-binding"/>
    <property type="match status" value="1"/>
</dbReference>
<dbReference type="InterPro" id="IPR006162">
    <property type="entry name" value="Ppantetheine_attach_site"/>
</dbReference>
<evidence type="ECO:0000313" key="5">
    <source>
        <dbReference type="EMBL" id="MBB5113270.1"/>
    </source>
</evidence>
<dbReference type="CDD" id="cd17646">
    <property type="entry name" value="A_NRPS_AB3403-like"/>
    <property type="match status" value="1"/>
</dbReference>
<dbReference type="NCBIfam" id="TIGR01733">
    <property type="entry name" value="AA-adenyl-dom"/>
    <property type="match status" value="1"/>
</dbReference>
<accession>A0ABR6MF52</accession>
<reference evidence="5 6" key="1">
    <citation type="submission" date="2020-08" db="EMBL/GenBank/DDBJ databases">
        <title>Sequencing the genomes of 1000 actinobacteria strains.</title>
        <authorList>
            <person name="Klenk H.-P."/>
        </authorList>
    </citation>
    <scope>NUCLEOTIDE SEQUENCE [LARGE SCALE GENOMIC DNA]</scope>
    <source>
        <strain evidence="5 6">DSM 43036</strain>
    </source>
</reference>
<dbReference type="PROSITE" id="PS00455">
    <property type="entry name" value="AMP_BINDING"/>
    <property type="match status" value="1"/>
</dbReference>
<feature type="domain" description="Carrier" evidence="4">
    <location>
        <begin position="975"/>
        <end position="1049"/>
    </location>
</feature>
<dbReference type="Pfam" id="PF00668">
    <property type="entry name" value="Condensation"/>
    <property type="match status" value="3"/>
</dbReference>
<dbReference type="InterPro" id="IPR001242">
    <property type="entry name" value="Condensation_dom"/>
</dbReference>
<dbReference type="InterPro" id="IPR023213">
    <property type="entry name" value="CAT-like_dom_sf"/>
</dbReference>
<evidence type="ECO:0000256" key="1">
    <source>
        <dbReference type="ARBA" id="ARBA00001957"/>
    </source>
</evidence>